<dbReference type="InterPro" id="IPR002864">
    <property type="entry name" value="Acyl-ACP_thioesterase_NHD"/>
</dbReference>
<protein>
    <submittedName>
        <fullName evidence="3">Acyl-ACP thioesterase</fullName>
    </submittedName>
</protein>
<feature type="domain" description="Acyl-ACP thioesterase-like C-terminal" evidence="2">
    <location>
        <begin position="150"/>
        <end position="211"/>
    </location>
</feature>
<dbReference type="RefSeq" id="WP_026391132.1">
    <property type="nucleotide sequence ID" value="NZ_LR215048.1"/>
</dbReference>
<dbReference type="EMBL" id="LR215048">
    <property type="protein sequence ID" value="VEU80878.1"/>
    <property type="molecule type" value="Genomic_DNA"/>
</dbReference>
<dbReference type="GO" id="GO:0016790">
    <property type="term" value="F:thiolester hydrolase activity"/>
    <property type="evidence" value="ECO:0007669"/>
    <property type="project" value="InterPro"/>
</dbReference>
<dbReference type="InterPro" id="IPR049427">
    <property type="entry name" value="Acyl-ACP_TE_C"/>
</dbReference>
<dbReference type="Pfam" id="PF01643">
    <property type="entry name" value="Acyl-ACP_TE"/>
    <property type="match status" value="1"/>
</dbReference>
<accession>A0A449BEM0</accession>
<dbReference type="OrthoDB" id="9801517at2"/>
<name>A0A449BEM0_HAPAX</name>
<dbReference type="SUPFAM" id="SSF54637">
    <property type="entry name" value="Thioesterase/thiol ester dehydrase-isomerase"/>
    <property type="match status" value="2"/>
</dbReference>
<gene>
    <name evidence="3" type="ORF">NCTC10138_01266</name>
</gene>
<dbReference type="AlphaFoldDB" id="A0A449BEM0"/>
<proteinExistence type="predicted"/>
<dbReference type="Gene3D" id="3.10.129.10">
    <property type="entry name" value="Hotdog Thioesterase"/>
    <property type="match status" value="1"/>
</dbReference>
<dbReference type="GO" id="GO:0006633">
    <property type="term" value="P:fatty acid biosynthetic process"/>
    <property type="evidence" value="ECO:0007669"/>
    <property type="project" value="InterPro"/>
</dbReference>
<evidence type="ECO:0000313" key="4">
    <source>
        <dbReference type="Proteomes" id="UP000289841"/>
    </source>
</evidence>
<dbReference type="InterPro" id="IPR029069">
    <property type="entry name" value="HotDog_dom_sf"/>
</dbReference>
<evidence type="ECO:0000313" key="3">
    <source>
        <dbReference type="EMBL" id="VEU80878.1"/>
    </source>
</evidence>
<dbReference type="Proteomes" id="UP000289841">
    <property type="component" value="Chromosome"/>
</dbReference>
<evidence type="ECO:0000259" key="1">
    <source>
        <dbReference type="Pfam" id="PF01643"/>
    </source>
</evidence>
<feature type="domain" description="Acyl-ACP thioesterase N-terminal hotdog" evidence="1">
    <location>
        <begin position="7"/>
        <end position="127"/>
    </location>
</feature>
<dbReference type="STRING" id="1278311.GCA_000428705_00257"/>
<reference evidence="3 4" key="1">
    <citation type="submission" date="2019-01" db="EMBL/GenBank/DDBJ databases">
        <authorList>
            <consortium name="Pathogen Informatics"/>
        </authorList>
    </citation>
    <scope>NUCLEOTIDE SEQUENCE [LARGE SCALE GENOMIC DNA]</scope>
    <source>
        <strain evidence="3 4">NCTC10138</strain>
    </source>
</reference>
<evidence type="ECO:0000259" key="2">
    <source>
        <dbReference type="Pfam" id="PF20791"/>
    </source>
</evidence>
<keyword evidence="4" id="KW-1185">Reference proteome</keyword>
<sequence>MYNIELLISNSHVDNNGEMKETAIINALQDVEGMHILSLKEFTKYLMDNNLGVFLLYRQIDILKKPKFGEKVFVATYPYNTNILSGYRHIYLVNEKGEKIIKTNAFGAYVNLETYIPNRLPKEILKTIGDGLADETFEHLPRKIKYQTGTEKYIDQLQIKKSHIDRYHHVNNAHYITFALDSIDEDISFNRIRAEYMKSFQLGDLVKIYLIEEDGKYIFVLKNKEDENCAIVEFSTFQ</sequence>
<organism evidence="3 4">
    <name type="scientific">Haploplasma axanthum</name>
    <name type="common">Acholeplasma axanthum</name>
    <dbReference type="NCBI Taxonomy" id="29552"/>
    <lineage>
        <taxon>Bacteria</taxon>
        <taxon>Bacillati</taxon>
        <taxon>Mycoplasmatota</taxon>
        <taxon>Mollicutes</taxon>
        <taxon>Acholeplasmatales</taxon>
        <taxon>Acholeplasmataceae</taxon>
        <taxon>Haploplasma</taxon>
    </lineage>
</organism>
<dbReference type="Pfam" id="PF20791">
    <property type="entry name" value="Acyl-ACP_TE_C"/>
    <property type="match status" value="1"/>
</dbReference>
<dbReference type="KEGG" id="aaxa:NCTC10138_01266"/>